<keyword evidence="2" id="KW-0472">Membrane</keyword>
<feature type="region of interest" description="Disordered" evidence="1">
    <location>
        <begin position="153"/>
        <end position="222"/>
    </location>
</feature>
<feature type="domain" description="General stress protein 17M-like" evidence="3">
    <location>
        <begin position="8"/>
        <end position="86"/>
    </location>
</feature>
<accession>A0A7T4EI28</accession>
<proteinExistence type="predicted"/>
<keyword evidence="2" id="KW-0812">Transmembrane</keyword>
<evidence type="ECO:0000259" key="3">
    <source>
        <dbReference type="Pfam" id="PF11181"/>
    </source>
</evidence>
<protein>
    <recommendedName>
        <fullName evidence="3">General stress protein 17M-like domain-containing protein</fullName>
    </recommendedName>
</protein>
<organism evidence="4 6">
    <name type="scientific">Corynebacterium glucuronolyticum</name>
    <dbReference type="NCBI Taxonomy" id="39791"/>
    <lineage>
        <taxon>Bacteria</taxon>
        <taxon>Bacillati</taxon>
        <taxon>Actinomycetota</taxon>
        <taxon>Actinomycetes</taxon>
        <taxon>Mycobacteriales</taxon>
        <taxon>Corynebacteriaceae</taxon>
        <taxon>Corynebacterium</taxon>
    </lineage>
</organism>
<dbReference type="EMBL" id="CP066007">
    <property type="protein sequence ID" value="QQB47785.1"/>
    <property type="molecule type" value="Genomic_DNA"/>
</dbReference>
<dbReference type="Proteomes" id="UP000617681">
    <property type="component" value="Chromosome"/>
</dbReference>
<dbReference type="EMBL" id="CP069534">
    <property type="protein sequence ID" value="QRP71819.1"/>
    <property type="molecule type" value="Genomic_DNA"/>
</dbReference>
<evidence type="ECO:0000313" key="6">
    <source>
        <dbReference type="Proteomes" id="UP000596145"/>
    </source>
</evidence>
<sequence length="222" mass="23137">MPPTGWPVGSFKTYAEAQAAVDMLSDKDFPVQALTIVGVDLMQVENVHGKLTWGKVLGTGAASGAWMGLFFGLLMGMFSATFLAPLVSGLVIGAIFGAVFAAIAYGASNGKRDFTSTTSIVATRYDVLCSEKDAPQARDLIASAYGKVRPRTTAGKLPEENQPQVAHDNETAHQQSTDSDASRDDIEGTVLDPVAKEHATATDALKNGAPGNETGDGSVASD</sequence>
<evidence type="ECO:0000256" key="2">
    <source>
        <dbReference type="SAM" id="Phobius"/>
    </source>
</evidence>
<dbReference type="OrthoDB" id="3381462at2"/>
<dbReference type="AlphaFoldDB" id="A0A7T4EI28"/>
<gene>
    <name evidence="4" type="ORF">I6I10_11260</name>
    <name evidence="5" type="ORF">I6J21_04865</name>
</gene>
<evidence type="ECO:0000313" key="5">
    <source>
        <dbReference type="EMBL" id="QRP71819.1"/>
    </source>
</evidence>
<reference evidence="4 6" key="1">
    <citation type="submission" date="2020-12" db="EMBL/GenBank/DDBJ databases">
        <title>FDA dAtabase for Regulatory Grade micrObial Sequences (FDA-ARGOS): Supporting development and validation of Infectious Disease Dx tests.</title>
        <authorList>
            <person name="Sproer C."/>
            <person name="Gronow S."/>
            <person name="Severitt S."/>
            <person name="Schroder I."/>
            <person name="Tallon L."/>
            <person name="Sadzewicz L."/>
            <person name="Zhao X."/>
            <person name="Boylan J."/>
            <person name="Ott S."/>
            <person name="Bowen H."/>
            <person name="Vavikolanu K."/>
            <person name="Mehta A."/>
            <person name="Aluvathingal J."/>
            <person name="Nadendla S."/>
            <person name="Lowell S."/>
            <person name="Myers T."/>
            <person name="Yan Y."/>
            <person name="Sichtig H."/>
        </authorList>
    </citation>
    <scope>NUCLEOTIDE SEQUENCE [LARGE SCALE GENOMIC DNA]</scope>
    <source>
        <strain evidence="4 6">FDAARGOS_1053</strain>
        <strain evidence="5">FDAARGOS_1191</strain>
    </source>
</reference>
<dbReference type="Pfam" id="PF11181">
    <property type="entry name" value="YflT"/>
    <property type="match status" value="1"/>
</dbReference>
<keyword evidence="2" id="KW-1133">Transmembrane helix</keyword>
<dbReference type="Proteomes" id="UP000596145">
    <property type="component" value="Chromosome"/>
</dbReference>
<evidence type="ECO:0000313" key="4">
    <source>
        <dbReference type="EMBL" id="QQB47785.1"/>
    </source>
</evidence>
<name>A0A7T4EI28_9CORY</name>
<feature type="transmembrane region" description="Helical" evidence="2">
    <location>
        <begin position="82"/>
        <end position="105"/>
    </location>
</feature>
<feature type="transmembrane region" description="Helical" evidence="2">
    <location>
        <begin position="56"/>
        <end position="76"/>
    </location>
</feature>
<evidence type="ECO:0000256" key="1">
    <source>
        <dbReference type="SAM" id="MobiDB-lite"/>
    </source>
</evidence>
<dbReference type="InterPro" id="IPR025889">
    <property type="entry name" value="GSP17M-like_dom"/>
</dbReference>